<dbReference type="AlphaFoldDB" id="A0A432MLX5"/>
<feature type="transmembrane region" description="Helical" evidence="1">
    <location>
        <begin position="119"/>
        <end position="137"/>
    </location>
</feature>
<gene>
    <name evidence="2" type="ORF">TsocGM_06880</name>
</gene>
<feature type="transmembrane region" description="Helical" evidence="1">
    <location>
        <begin position="199"/>
        <end position="227"/>
    </location>
</feature>
<evidence type="ECO:0000313" key="2">
    <source>
        <dbReference type="EMBL" id="RUL88434.1"/>
    </source>
</evidence>
<protein>
    <recommendedName>
        <fullName evidence="4">Membrane protein 6-pyruvoyl-tetrahydropterin synthase-related domain-containing protein</fullName>
    </recommendedName>
</protein>
<dbReference type="EMBL" id="RYZH01000010">
    <property type="protein sequence ID" value="RUL88434.1"/>
    <property type="molecule type" value="Genomic_DNA"/>
</dbReference>
<feature type="transmembrane region" description="Helical" evidence="1">
    <location>
        <begin position="166"/>
        <end position="187"/>
    </location>
</feature>
<feature type="transmembrane region" description="Helical" evidence="1">
    <location>
        <begin position="248"/>
        <end position="266"/>
    </location>
</feature>
<evidence type="ECO:0000256" key="1">
    <source>
        <dbReference type="SAM" id="Phobius"/>
    </source>
</evidence>
<evidence type="ECO:0008006" key="4">
    <source>
        <dbReference type="Google" id="ProtNLM"/>
    </source>
</evidence>
<comment type="caution">
    <text evidence="2">The sequence shown here is derived from an EMBL/GenBank/DDBJ whole genome shotgun (WGS) entry which is preliminary data.</text>
</comment>
<name>A0A432MLX5_9BACT</name>
<keyword evidence="1" id="KW-0472">Membrane</keyword>
<reference evidence="2 3" key="2">
    <citation type="submission" date="2019-01" db="EMBL/GenBank/DDBJ databases">
        <title>Tautonia sociabilis, a novel thermotolerant planctomycete of Isosphaeraceae family, isolated from a 4000 m deep subterranean habitat.</title>
        <authorList>
            <person name="Kovaleva O.L."/>
            <person name="Elcheninov A.G."/>
            <person name="Van Heerden E."/>
            <person name="Toshchakov S.V."/>
            <person name="Novikov A."/>
            <person name="Bonch-Osmolovskaya E.A."/>
            <person name="Kublanov I.V."/>
        </authorList>
    </citation>
    <scope>NUCLEOTIDE SEQUENCE [LARGE SCALE GENOMIC DNA]</scope>
    <source>
        <strain evidence="2 3">GM2012</strain>
    </source>
</reference>
<feature type="transmembrane region" description="Helical" evidence="1">
    <location>
        <begin position="19"/>
        <end position="40"/>
    </location>
</feature>
<keyword evidence="3" id="KW-1185">Reference proteome</keyword>
<evidence type="ECO:0000313" key="3">
    <source>
        <dbReference type="Proteomes" id="UP000280296"/>
    </source>
</evidence>
<feature type="transmembrane region" description="Helical" evidence="1">
    <location>
        <begin position="362"/>
        <end position="381"/>
    </location>
</feature>
<keyword evidence="1" id="KW-0812">Transmembrane</keyword>
<proteinExistence type="predicted"/>
<sequence length="665" mass="72274">MDRAEAARGRPPGPARTRWYQLVALAVMLGGHGMLCVAMLGGWSQIISTWPVPMHDHPMHFHNAIVTRSFLNQNGTTAGYDPYFMSGYAKSVVSDPSGTLIEVWVALFGGDNPARAYKLLLLLAMAMAPVLVALAILRWGGNGDAACFGTGLFLVYLWTDFPLSYAGLGMISFFLVVPLGVLVLSLVERYLARGGLLRWLLGVTGGCLLLLVHPLCVLTVAPAILASTAWMIRARNRMDPKPGWSRHLGLWLMPPIVLAANAFWWLPAVSLRETRDPRGLGFYHTEPVWQRLGQILGLVEPVQGPIQAVLLAGAAVGLAAMGGKRRSSAVALGVFVGAAFFWGYLAGAFRQFDPMEPGRNTFALYTGAAVAAGIGWSSVRARLRSSPGRLDRWAAVGLMLVGIRLFAPAMLGGISARVGRDAVPRVRWEVGEPPQVRFWSPTGTPPELASTPREDQRWIVDQVKEHFGPGDRIFYEEGGRATEGLVDPFGGRRFGGLLPTLAGVEVVGGPFLHVPVRENHTQFGMGRLCGEERWGREEFERYARLYGPEGIVCWSPLARQVVRENPDRFEILVERGPMIIAKVLGFEGDAIRGDAEVEATAGRLEVRPIAADVDGMIVLRYHSVPGLRSDPPGLLRAVEEPGDPVPFIGLASPEGPVTIEWDATP</sequence>
<keyword evidence="1" id="KW-1133">Transmembrane helix</keyword>
<feature type="transmembrane region" description="Helical" evidence="1">
    <location>
        <begin position="329"/>
        <end position="350"/>
    </location>
</feature>
<reference evidence="2 3" key="1">
    <citation type="submission" date="2018-12" db="EMBL/GenBank/DDBJ databases">
        <authorList>
            <person name="Toschakov S.V."/>
        </authorList>
    </citation>
    <scope>NUCLEOTIDE SEQUENCE [LARGE SCALE GENOMIC DNA]</scope>
    <source>
        <strain evidence="2 3">GM2012</strain>
    </source>
</reference>
<feature type="transmembrane region" description="Helical" evidence="1">
    <location>
        <begin position="393"/>
        <end position="414"/>
    </location>
</feature>
<accession>A0A432MLX5</accession>
<organism evidence="2 3">
    <name type="scientific">Tautonia sociabilis</name>
    <dbReference type="NCBI Taxonomy" id="2080755"/>
    <lineage>
        <taxon>Bacteria</taxon>
        <taxon>Pseudomonadati</taxon>
        <taxon>Planctomycetota</taxon>
        <taxon>Planctomycetia</taxon>
        <taxon>Isosphaerales</taxon>
        <taxon>Isosphaeraceae</taxon>
        <taxon>Tautonia</taxon>
    </lineage>
</organism>
<dbReference type="Proteomes" id="UP000280296">
    <property type="component" value="Unassembled WGS sequence"/>
</dbReference>